<gene>
    <name evidence="3" type="primary">Oprm1</name>
    <name evidence="2" type="synonym">Oprm</name>
</gene>
<evidence type="ECO:0000313" key="3">
    <source>
        <dbReference type="MGI" id="MGI:97441"/>
    </source>
</evidence>
<evidence type="ECO:0000313" key="2">
    <source>
        <dbReference type="EMBL" id="ABC94860.1"/>
    </source>
</evidence>
<feature type="region of interest" description="Disordered" evidence="1">
    <location>
        <begin position="1"/>
        <end position="50"/>
    </location>
</feature>
<feature type="non-terminal residue" evidence="2">
    <location>
        <position position="1"/>
    </location>
</feature>
<dbReference type="GO" id="GO:0016020">
    <property type="term" value="C:membrane"/>
    <property type="evidence" value="ECO:0007669"/>
    <property type="project" value="InterPro"/>
</dbReference>
<keyword evidence="2" id="KW-0675">Receptor</keyword>
<accession>A4GE58</accession>
<sequence length="50" mass="5722">IPTSSTIEQRNSARIRQNTREHPSTANTVDRTNHQKKKLDSQRGCVQHPV</sequence>
<organism evidence="2">
    <name type="scientific">Mus musculus</name>
    <name type="common">Mouse</name>
    <dbReference type="NCBI Taxonomy" id="10090"/>
    <lineage>
        <taxon>Eukaryota</taxon>
        <taxon>Metazoa</taxon>
        <taxon>Chordata</taxon>
        <taxon>Craniata</taxon>
        <taxon>Vertebrata</taxon>
        <taxon>Euteleostomi</taxon>
        <taxon>Mammalia</taxon>
        <taxon>Eutheria</taxon>
        <taxon>Euarchontoglires</taxon>
        <taxon>Glires</taxon>
        <taxon>Rodentia</taxon>
        <taxon>Myomorpha</taxon>
        <taxon>Muroidea</taxon>
        <taxon>Muridae</taxon>
        <taxon>Murinae</taxon>
        <taxon>Mus</taxon>
        <taxon>Mus</taxon>
    </lineage>
</organism>
<dbReference type="AGR" id="MGI:97441"/>
<name>A4GE58_MOUSE</name>
<reference evidence="2" key="1">
    <citation type="journal article" date="2007" name="Gene">
        <title>Identification of five mouse mu-opioid receptor (MOR) gene (Oprm1) splice variants containing a newly identified alternatively spliced exon.</title>
        <authorList>
            <person name="Doyle G.A."/>
            <person name="Sheng X.R."/>
            <person name="Lin S.S."/>
            <person name="Press D.M."/>
            <person name="Grice D.E."/>
            <person name="Buono R.J."/>
            <person name="Ferraro T.N."/>
            <person name="Berrettini W.H."/>
        </authorList>
    </citation>
    <scope>NUCLEOTIDE SEQUENCE</scope>
    <source>
        <strain evidence="2">C57BL/6</strain>
        <tissue evidence="2">Brain</tissue>
    </source>
</reference>
<protein>
    <submittedName>
        <fullName evidence="2">Mu opioid receptor variant MOR-1Eii</fullName>
    </submittedName>
</protein>
<dbReference type="InterPro" id="IPR000105">
    <property type="entry name" value="Mu_opioid_rcpt"/>
</dbReference>
<dbReference type="GO" id="GO:0004979">
    <property type="term" value="F:beta-endorphin receptor activity"/>
    <property type="evidence" value="ECO:0007669"/>
    <property type="project" value="InterPro"/>
</dbReference>
<feature type="compositionally biased region" description="Polar residues" evidence="1">
    <location>
        <begin position="1"/>
        <end position="16"/>
    </location>
</feature>
<evidence type="ECO:0000256" key="1">
    <source>
        <dbReference type="SAM" id="MobiDB-lite"/>
    </source>
</evidence>
<proteinExistence type="evidence at transcript level"/>
<dbReference type="AlphaFoldDB" id="A4GE58"/>
<dbReference type="MGI" id="MGI:97441">
    <property type="gene designation" value="Oprm1"/>
</dbReference>
<dbReference type="EMBL" id="DQ363374">
    <property type="protein sequence ID" value="ABC94860.1"/>
    <property type="molecule type" value="mRNA"/>
</dbReference>
<dbReference type="PRINTS" id="PR00537">
    <property type="entry name" value="MUOPIOIDR"/>
</dbReference>